<dbReference type="RefSeq" id="WP_029939922.1">
    <property type="nucleotide sequence ID" value="NZ_CP035033.1"/>
</dbReference>
<dbReference type="KEGG" id="htr:EPV75_03820"/>
<evidence type="ECO:0000256" key="4">
    <source>
        <dbReference type="HAMAP-Rule" id="MF_00434"/>
    </source>
</evidence>
<dbReference type="GO" id="GO:0008124">
    <property type="term" value="F:4-alpha-hydroxytetrahydrobiopterin dehydratase activity"/>
    <property type="evidence" value="ECO:0007669"/>
    <property type="project" value="UniProtKB-UniRule"/>
</dbReference>
<evidence type="ECO:0000256" key="3">
    <source>
        <dbReference type="ARBA" id="ARBA00023239"/>
    </source>
</evidence>
<dbReference type="AlphaFoldDB" id="A0A410H1S5"/>
<dbReference type="InterPro" id="IPR036428">
    <property type="entry name" value="PCD_sf"/>
</dbReference>
<dbReference type="PANTHER" id="PTHR12599:SF0">
    <property type="entry name" value="PTERIN-4-ALPHA-CARBINOLAMINE DEHYDRATASE"/>
    <property type="match status" value="1"/>
</dbReference>
<dbReference type="CDD" id="cd00913">
    <property type="entry name" value="PCD_DCoH_subfamily_a"/>
    <property type="match status" value="1"/>
</dbReference>
<comment type="catalytic activity">
    <reaction evidence="1 4">
        <text>(4aS,6R)-4a-hydroxy-L-erythro-5,6,7,8-tetrahydrobiopterin = (6R)-L-erythro-6,7-dihydrobiopterin + H2O</text>
        <dbReference type="Rhea" id="RHEA:11920"/>
        <dbReference type="ChEBI" id="CHEBI:15377"/>
        <dbReference type="ChEBI" id="CHEBI:15642"/>
        <dbReference type="ChEBI" id="CHEBI:43120"/>
        <dbReference type="EC" id="4.2.1.96"/>
    </reaction>
</comment>
<dbReference type="Gene3D" id="3.30.1360.20">
    <property type="entry name" value="Transcriptional coactivator/pterin dehydratase"/>
    <property type="match status" value="1"/>
</dbReference>
<name>A0A410H1S5_9GAMM</name>
<dbReference type="Pfam" id="PF01329">
    <property type="entry name" value="Pterin_4a"/>
    <property type="match status" value="1"/>
</dbReference>
<gene>
    <name evidence="5" type="ORF">EPV75_03820</name>
</gene>
<organism evidence="5 6">
    <name type="scientific">Hydrogenovibrio thermophilus</name>
    <dbReference type="NCBI Taxonomy" id="265883"/>
    <lineage>
        <taxon>Bacteria</taxon>
        <taxon>Pseudomonadati</taxon>
        <taxon>Pseudomonadota</taxon>
        <taxon>Gammaproteobacteria</taxon>
        <taxon>Thiotrichales</taxon>
        <taxon>Piscirickettsiaceae</taxon>
        <taxon>Hydrogenovibrio</taxon>
    </lineage>
</organism>
<evidence type="ECO:0000313" key="5">
    <source>
        <dbReference type="EMBL" id="QAB14863.1"/>
    </source>
</evidence>
<proteinExistence type="inferred from homology"/>
<evidence type="ECO:0000256" key="2">
    <source>
        <dbReference type="ARBA" id="ARBA00006472"/>
    </source>
</evidence>
<dbReference type="EC" id="4.2.1.96" evidence="4"/>
<protein>
    <recommendedName>
        <fullName evidence="4">Putative pterin-4-alpha-carbinolamine dehydratase</fullName>
        <shortName evidence="4">PHS</shortName>
        <ecNumber evidence="4">4.2.1.96</ecNumber>
    </recommendedName>
    <alternativeName>
        <fullName evidence="4">4-alpha-hydroxy-tetrahydropterin dehydratase</fullName>
    </alternativeName>
    <alternativeName>
        <fullName evidence="4">Pterin carbinolamine dehydratase</fullName>
        <shortName evidence="4">PCD</shortName>
    </alternativeName>
</protein>
<dbReference type="InterPro" id="IPR001533">
    <property type="entry name" value="Pterin_deHydtase"/>
</dbReference>
<keyword evidence="6" id="KW-1185">Reference proteome</keyword>
<evidence type="ECO:0000313" key="6">
    <source>
        <dbReference type="Proteomes" id="UP000285478"/>
    </source>
</evidence>
<dbReference type="Proteomes" id="UP000285478">
    <property type="component" value="Chromosome"/>
</dbReference>
<comment type="similarity">
    <text evidence="2 4">Belongs to the pterin-4-alpha-carbinolamine dehydratase family.</text>
</comment>
<dbReference type="SUPFAM" id="SSF55248">
    <property type="entry name" value="PCD-like"/>
    <property type="match status" value="1"/>
</dbReference>
<dbReference type="EMBL" id="CP035033">
    <property type="protein sequence ID" value="QAB14863.1"/>
    <property type="molecule type" value="Genomic_DNA"/>
</dbReference>
<reference evidence="5 6" key="1">
    <citation type="journal article" date="2018" name="Environ. Microbiol.">
        <title>Genomes of ubiquitous marine and hypersaline Hydrogenovibrio, Thiomicrorhabdus and Thiomicrospira spp. encode a diversity of mechanisms to sustain chemolithoautotrophy in heterogeneous environments.</title>
        <authorList>
            <person name="Scott K.M."/>
            <person name="Williams J."/>
            <person name="Porter C.M.B."/>
            <person name="Russel S."/>
            <person name="Harmer T.L."/>
            <person name="Paul J.H."/>
            <person name="Antonen K.M."/>
            <person name="Bridges M.K."/>
            <person name="Camper G.J."/>
            <person name="Campla C.K."/>
            <person name="Casella L.G."/>
            <person name="Chase E."/>
            <person name="Conrad J.W."/>
            <person name="Cruz M.C."/>
            <person name="Dunlap D.S."/>
            <person name="Duran L."/>
            <person name="Fahsbender E.M."/>
            <person name="Goldsmith D.B."/>
            <person name="Keeley R.F."/>
            <person name="Kondoff M.R."/>
            <person name="Kussy B.I."/>
            <person name="Lane M.K."/>
            <person name="Lawler S."/>
            <person name="Leigh B.A."/>
            <person name="Lewis C."/>
            <person name="Lostal L.M."/>
            <person name="Marking D."/>
            <person name="Mancera P.A."/>
            <person name="McClenthan E.C."/>
            <person name="McIntyre E.A."/>
            <person name="Mine J.A."/>
            <person name="Modi S."/>
            <person name="Moore B.D."/>
            <person name="Morgan W.A."/>
            <person name="Nelson K.M."/>
            <person name="Nguyen K.N."/>
            <person name="Ogburn N."/>
            <person name="Parrino D.G."/>
            <person name="Pedapudi A.D."/>
            <person name="Pelham R.P."/>
            <person name="Preece A.M."/>
            <person name="Rampersad E.A."/>
            <person name="Richardson J.C."/>
            <person name="Rodgers C.M."/>
            <person name="Schaffer B.L."/>
            <person name="Sheridan N.E."/>
            <person name="Solone M.R."/>
            <person name="Staley Z.R."/>
            <person name="Tabuchi M."/>
            <person name="Waide R.J."/>
            <person name="Wanjugi P.W."/>
            <person name="Young S."/>
            <person name="Clum A."/>
            <person name="Daum C."/>
            <person name="Huntemann M."/>
            <person name="Ivanova N."/>
            <person name="Kyrpides N."/>
            <person name="Mikhailova N."/>
            <person name="Palaniappan K."/>
            <person name="Pillay M."/>
            <person name="Reddy T.B.K."/>
            <person name="Shapiro N."/>
            <person name="Stamatis D."/>
            <person name="Varghese N."/>
            <person name="Woyke T."/>
            <person name="Boden R."/>
            <person name="Freyermuth S.K."/>
            <person name="Kerfeld C.A."/>
        </authorList>
    </citation>
    <scope>NUCLEOTIDE SEQUENCE [LARGE SCALE GENOMIC DNA]</scope>
    <source>
        <strain evidence="5 6">JR-2</strain>
    </source>
</reference>
<sequence length="113" mass="12791">MTHELPLKDQSCTDIEKGSKPLIIPTIESYLSQMPGWDVPLDYLTLTKTFSFKNYHQTVAFVNAVTWVAHKEDHHPEVCFGYNQCKITLTTHNIKGLSQNDFILAAKIDALLA</sequence>
<dbReference type="PANTHER" id="PTHR12599">
    <property type="entry name" value="PTERIN-4-ALPHA-CARBINOLAMINE DEHYDRATASE"/>
    <property type="match status" value="1"/>
</dbReference>
<accession>A0A410H1S5</accession>
<keyword evidence="3 4" id="KW-0456">Lyase</keyword>
<dbReference type="HAMAP" id="MF_00434">
    <property type="entry name" value="Pterin_4_alpha"/>
    <property type="match status" value="1"/>
</dbReference>
<evidence type="ECO:0000256" key="1">
    <source>
        <dbReference type="ARBA" id="ARBA00001554"/>
    </source>
</evidence>
<dbReference type="GO" id="GO:0006729">
    <property type="term" value="P:tetrahydrobiopterin biosynthetic process"/>
    <property type="evidence" value="ECO:0007669"/>
    <property type="project" value="InterPro"/>
</dbReference>